<dbReference type="Gene3D" id="3.40.50.620">
    <property type="entry name" value="HUPs"/>
    <property type="match status" value="2"/>
</dbReference>
<accession>A0A934SW20</accession>
<dbReference type="CDD" id="cd00293">
    <property type="entry name" value="USP-like"/>
    <property type="match status" value="2"/>
</dbReference>
<evidence type="ECO:0000256" key="1">
    <source>
        <dbReference type="ARBA" id="ARBA00008791"/>
    </source>
</evidence>
<feature type="domain" description="UspA" evidence="2">
    <location>
        <begin position="140"/>
        <end position="277"/>
    </location>
</feature>
<feature type="domain" description="UspA" evidence="2">
    <location>
        <begin position="7"/>
        <end position="129"/>
    </location>
</feature>
<dbReference type="EMBL" id="JAEPBG010000013">
    <property type="protein sequence ID" value="MBK4737625.1"/>
    <property type="molecule type" value="Genomic_DNA"/>
</dbReference>
<comment type="similarity">
    <text evidence="1">Belongs to the universal stress protein A family.</text>
</comment>
<protein>
    <submittedName>
        <fullName evidence="3">Universal stress protein</fullName>
    </submittedName>
</protein>
<evidence type="ECO:0000313" key="4">
    <source>
        <dbReference type="Proteomes" id="UP000622890"/>
    </source>
</evidence>
<dbReference type="RefSeq" id="WP_200596079.1">
    <property type="nucleotide sequence ID" value="NZ_JAEPBG010000013.1"/>
</dbReference>
<keyword evidence="4" id="KW-1185">Reference proteome</keyword>
<dbReference type="PANTHER" id="PTHR46268">
    <property type="entry name" value="STRESS RESPONSE PROTEIN NHAX"/>
    <property type="match status" value="1"/>
</dbReference>
<name>A0A934SW20_9BURK</name>
<evidence type="ECO:0000259" key="2">
    <source>
        <dbReference type="Pfam" id="PF00582"/>
    </source>
</evidence>
<dbReference type="SUPFAM" id="SSF52402">
    <property type="entry name" value="Adenine nucleotide alpha hydrolases-like"/>
    <property type="match status" value="2"/>
</dbReference>
<dbReference type="Proteomes" id="UP000622890">
    <property type="component" value="Unassembled WGS sequence"/>
</dbReference>
<organism evidence="3 4">
    <name type="scientific">Noviherbaspirillum pedocola</name>
    <dbReference type="NCBI Taxonomy" id="2801341"/>
    <lineage>
        <taxon>Bacteria</taxon>
        <taxon>Pseudomonadati</taxon>
        <taxon>Pseudomonadota</taxon>
        <taxon>Betaproteobacteria</taxon>
        <taxon>Burkholderiales</taxon>
        <taxon>Oxalobacteraceae</taxon>
        <taxon>Noviherbaspirillum</taxon>
    </lineage>
</organism>
<dbReference type="PRINTS" id="PR01438">
    <property type="entry name" value="UNVRSLSTRESS"/>
</dbReference>
<dbReference type="PANTHER" id="PTHR46268:SF6">
    <property type="entry name" value="UNIVERSAL STRESS PROTEIN UP12"/>
    <property type="match status" value="1"/>
</dbReference>
<evidence type="ECO:0000313" key="3">
    <source>
        <dbReference type="EMBL" id="MBK4737625.1"/>
    </source>
</evidence>
<proteinExistence type="inferred from homology"/>
<gene>
    <name evidence="3" type="ORF">JJB74_23645</name>
</gene>
<dbReference type="InterPro" id="IPR006016">
    <property type="entry name" value="UspA"/>
</dbReference>
<dbReference type="AlphaFoldDB" id="A0A934SW20"/>
<dbReference type="Pfam" id="PF00582">
    <property type="entry name" value="Usp"/>
    <property type="match status" value="2"/>
</dbReference>
<dbReference type="InterPro" id="IPR014729">
    <property type="entry name" value="Rossmann-like_a/b/a_fold"/>
</dbReference>
<dbReference type="InterPro" id="IPR006015">
    <property type="entry name" value="Universal_stress_UspA"/>
</dbReference>
<reference evidence="3" key="1">
    <citation type="submission" date="2021-01" db="EMBL/GenBank/DDBJ databases">
        <title>Genome sequence of strain Noviherbaspirillum sp. DKR-6.</title>
        <authorList>
            <person name="Chaudhary D.K."/>
        </authorList>
    </citation>
    <scope>NUCLEOTIDE SEQUENCE</scope>
    <source>
        <strain evidence="3">DKR-6</strain>
    </source>
</reference>
<comment type="caution">
    <text evidence="3">The sequence shown here is derived from an EMBL/GenBank/DDBJ whole genome shotgun (WGS) entry which is preliminary data.</text>
</comment>
<sequence>MTSFPSLLLPLDGSVEAARGVDCALWLADALDATLHVLHVLSAGDSPTDNDEALARLHVPSRHPRVILHQIKDGTAASLLRAIGLHRVRLVVMSAGGASASAGRRSALSLGSIARAVIEGSPVPVLLIPMAYRQALPWSSILAAASGELASAEALAFALRLAGELRIRVSVLHAEDDPGIGRGMPLCAYPDAAYHEYRERLRDMVERSLASCPHERRHCIAEAMLRPGDPAAVLLEQVAAHEASVLALGWHGALDQGRALVLKRLLLQAECALLLVRGKETVGATLKVGEEFNA</sequence>